<reference evidence="1 2" key="1">
    <citation type="journal article" date="2011" name="J. Bacteriol.">
        <title>Complete genome sequence of the industrial strain Bacillus megaterium WSH-002.</title>
        <authorList>
            <person name="Liu L."/>
            <person name="Li Y."/>
            <person name="Zhang J."/>
            <person name="Zou W."/>
            <person name="Zhou Z."/>
            <person name="Liu J."/>
            <person name="Li X."/>
            <person name="Wang L."/>
            <person name="Chen J."/>
        </authorList>
    </citation>
    <scope>NUCLEOTIDE SEQUENCE [LARGE SCALE GENOMIC DNA]</scope>
    <source>
        <strain evidence="1 2">WSH-002</strain>
    </source>
</reference>
<protein>
    <submittedName>
        <fullName evidence="1">Uncharacterized protein</fullName>
    </submittedName>
</protein>
<proteinExistence type="predicted"/>
<dbReference type="EMBL" id="CP003017">
    <property type="protein sequence ID" value="AEN88592.1"/>
    <property type="molecule type" value="Genomic_DNA"/>
</dbReference>
<accession>A0A8D3X031</accession>
<sequence>MHTHSPFLVSFFFSSYAFVKTVDTICLFVRGLYPLIFC</sequence>
<evidence type="ECO:0000313" key="2">
    <source>
        <dbReference type="Proteomes" id="UP000001283"/>
    </source>
</evidence>
<gene>
    <name evidence="1" type="ORF">BMWSH_1710</name>
</gene>
<name>A0A8D3X031_PRIMW</name>
<organism evidence="1 2">
    <name type="scientific">Priestia megaterium (strain WSH-002)</name>
    <name type="common">Bacillus megaterium</name>
    <dbReference type="NCBI Taxonomy" id="1006007"/>
    <lineage>
        <taxon>Bacteria</taxon>
        <taxon>Bacillati</taxon>
        <taxon>Bacillota</taxon>
        <taxon>Bacilli</taxon>
        <taxon>Bacillales</taxon>
        <taxon>Bacillaceae</taxon>
        <taxon>Priestia</taxon>
    </lineage>
</organism>
<evidence type="ECO:0000313" key="1">
    <source>
        <dbReference type="EMBL" id="AEN88592.1"/>
    </source>
</evidence>
<dbReference type="Proteomes" id="UP000001283">
    <property type="component" value="Chromosome"/>
</dbReference>
<dbReference type="KEGG" id="bmh:BMWSH_1710"/>
<dbReference type="AlphaFoldDB" id="A0A8D3X031"/>